<sequence length="74" mass="8234">MGPDSVYHSWWKAMISLSSMGLCHAKSDSQYREFPKSPEAALIGIAVFEPFLLPSNFTLALLSSPKMSWKSTPQ</sequence>
<reference evidence="2" key="1">
    <citation type="journal article" date="2023" name="G3 (Bethesda)">
        <title>A reference genome for the long-term kleptoplast-retaining sea slug Elysia crispata morphotype clarki.</title>
        <authorList>
            <person name="Eastman K.E."/>
            <person name="Pendleton A.L."/>
            <person name="Shaikh M.A."/>
            <person name="Suttiyut T."/>
            <person name="Ogas R."/>
            <person name="Tomko P."/>
            <person name="Gavelis G."/>
            <person name="Widhalm J.R."/>
            <person name="Wisecaver J.H."/>
        </authorList>
    </citation>
    <scope>NUCLEOTIDE SEQUENCE</scope>
    <source>
        <strain evidence="2">ECLA1</strain>
    </source>
</reference>
<evidence type="ECO:0000313" key="3">
    <source>
        <dbReference type="Proteomes" id="UP001283361"/>
    </source>
</evidence>
<gene>
    <name evidence="2" type="ORF">RRG08_027656</name>
</gene>
<proteinExistence type="predicted"/>
<accession>A0AAE0XME7</accession>
<name>A0AAE0XME7_9GAST</name>
<dbReference type="Proteomes" id="UP001283361">
    <property type="component" value="Unassembled WGS sequence"/>
</dbReference>
<feature type="transmembrane region" description="Helical" evidence="1">
    <location>
        <begin position="40"/>
        <end position="62"/>
    </location>
</feature>
<dbReference type="AlphaFoldDB" id="A0AAE0XME7"/>
<protein>
    <submittedName>
        <fullName evidence="2">Uncharacterized protein</fullName>
    </submittedName>
</protein>
<evidence type="ECO:0000256" key="1">
    <source>
        <dbReference type="SAM" id="Phobius"/>
    </source>
</evidence>
<keyword evidence="1" id="KW-0472">Membrane</keyword>
<organism evidence="2 3">
    <name type="scientific">Elysia crispata</name>
    <name type="common">lettuce slug</name>
    <dbReference type="NCBI Taxonomy" id="231223"/>
    <lineage>
        <taxon>Eukaryota</taxon>
        <taxon>Metazoa</taxon>
        <taxon>Spiralia</taxon>
        <taxon>Lophotrochozoa</taxon>
        <taxon>Mollusca</taxon>
        <taxon>Gastropoda</taxon>
        <taxon>Heterobranchia</taxon>
        <taxon>Euthyneura</taxon>
        <taxon>Panpulmonata</taxon>
        <taxon>Sacoglossa</taxon>
        <taxon>Placobranchoidea</taxon>
        <taxon>Plakobranchidae</taxon>
        <taxon>Elysia</taxon>
    </lineage>
</organism>
<dbReference type="EMBL" id="JAWDGP010008052">
    <property type="protein sequence ID" value="KAK3696213.1"/>
    <property type="molecule type" value="Genomic_DNA"/>
</dbReference>
<comment type="caution">
    <text evidence="2">The sequence shown here is derived from an EMBL/GenBank/DDBJ whole genome shotgun (WGS) entry which is preliminary data.</text>
</comment>
<keyword evidence="1" id="KW-0812">Transmembrane</keyword>
<keyword evidence="3" id="KW-1185">Reference proteome</keyword>
<evidence type="ECO:0000313" key="2">
    <source>
        <dbReference type="EMBL" id="KAK3696213.1"/>
    </source>
</evidence>
<keyword evidence="1" id="KW-1133">Transmembrane helix</keyword>